<evidence type="ECO:0000256" key="5">
    <source>
        <dbReference type="ARBA" id="ARBA00023136"/>
    </source>
</evidence>
<feature type="transmembrane region" description="Helical" evidence="6">
    <location>
        <begin position="202"/>
        <end position="222"/>
    </location>
</feature>
<comment type="similarity">
    <text evidence="2">Belongs to the TMEM144 family.</text>
</comment>
<dbReference type="AlphaFoldDB" id="A0AAD5NBI8"/>
<comment type="subcellular location">
    <subcellularLocation>
        <location evidence="1">Membrane</location>
        <topology evidence="1">Multi-pass membrane protein</topology>
    </subcellularLocation>
</comment>
<evidence type="ECO:0000256" key="1">
    <source>
        <dbReference type="ARBA" id="ARBA00004141"/>
    </source>
</evidence>
<evidence type="ECO:0000256" key="2">
    <source>
        <dbReference type="ARBA" id="ARBA00005731"/>
    </source>
</evidence>
<keyword evidence="8" id="KW-1185">Reference proteome</keyword>
<protein>
    <submittedName>
        <fullName evidence="7">Uncharacterized protein</fullName>
    </submittedName>
</protein>
<dbReference type="GO" id="GO:0016020">
    <property type="term" value="C:membrane"/>
    <property type="evidence" value="ECO:0007669"/>
    <property type="project" value="UniProtKB-SubCell"/>
</dbReference>
<evidence type="ECO:0000313" key="7">
    <source>
        <dbReference type="EMBL" id="KAJ1364789.1"/>
    </source>
</evidence>
<keyword evidence="5 6" id="KW-0472">Membrane</keyword>
<feature type="transmembrane region" description="Helical" evidence="6">
    <location>
        <begin position="101"/>
        <end position="119"/>
    </location>
</feature>
<dbReference type="Proteomes" id="UP001196413">
    <property type="component" value="Unassembled WGS sequence"/>
</dbReference>
<evidence type="ECO:0000256" key="4">
    <source>
        <dbReference type="ARBA" id="ARBA00022989"/>
    </source>
</evidence>
<reference evidence="7" key="1">
    <citation type="submission" date="2021-06" db="EMBL/GenBank/DDBJ databases">
        <title>Parelaphostrongylus tenuis whole genome reference sequence.</title>
        <authorList>
            <person name="Garwood T.J."/>
            <person name="Larsen P.A."/>
            <person name="Fountain-Jones N.M."/>
            <person name="Garbe J.R."/>
            <person name="Macchietto M.G."/>
            <person name="Kania S.A."/>
            <person name="Gerhold R.W."/>
            <person name="Richards J.E."/>
            <person name="Wolf T.M."/>
        </authorList>
    </citation>
    <scope>NUCLEOTIDE SEQUENCE</scope>
    <source>
        <strain evidence="7">MNPRO001-30</strain>
        <tissue evidence="7">Meninges</tissue>
    </source>
</reference>
<dbReference type="GO" id="GO:0015144">
    <property type="term" value="F:carbohydrate transmembrane transporter activity"/>
    <property type="evidence" value="ECO:0007669"/>
    <property type="project" value="InterPro"/>
</dbReference>
<feature type="transmembrane region" description="Helical" evidence="6">
    <location>
        <begin position="76"/>
        <end position="94"/>
    </location>
</feature>
<dbReference type="PANTHER" id="PTHR16119:SF18">
    <property type="entry name" value="TRANSMEMBRANE PROTEIN 144 HOMOLOG"/>
    <property type="match status" value="1"/>
</dbReference>
<feature type="transmembrane region" description="Helical" evidence="6">
    <location>
        <begin position="139"/>
        <end position="158"/>
    </location>
</feature>
<evidence type="ECO:0000256" key="3">
    <source>
        <dbReference type="ARBA" id="ARBA00022692"/>
    </source>
</evidence>
<evidence type="ECO:0000256" key="6">
    <source>
        <dbReference type="SAM" id="Phobius"/>
    </source>
</evidence>
<name>A0AAD5NBI8_PARTN</name>
<proteinExistence type="inferred from homology"/>
<feature type="transmembrane region" description="Helical" evidence="6">
    <location>
        <begin position="18"/>
        <end position="38"/>
    </location>
</feature>
<sequence length="252" mass="27525">MTQIADSLSLTDEKQSTIVVASGYLALLLSCVAFGIMFTPLKRTNTGDGFFVQWVECATVFVIGFIINVIRGFPPFQWIAAIAGALFATGNVLAVPVVNGLSMATALLLWGTLQIVIGWSVSRFGVPGLLAPTEVKHNALNYIGIFITVASGVLFVFVENSNEKSERSFIEVERSEWKDSDTTCDSDTSDAANKGKRLRRKLLYVFMAMLVGISNGLMVAAIEVLKQQHPPILFYQGSQQLDYSRIGNRSCI</sequence>
<dbReference type="InterPro" id="IPR012435">
    <property type="entry name" value="TMEM144"/>
</dbReference>
<evidence type="ECO:0000313" key="8">
    <source>
        <dbReference type="Proteomes" id="UP001196413"/>
    </source>
</evidence>
<organism evidence="7 8">
    <name type="scientific">Parelaphostrongylus tenuis</name>
    <name type="common">Meningeal worm</name>
    <dbReference type="NCBI Taxonomy" id="148309"/>
    <lineage>
        <taxon>Eukaryota</taxon>
        <taxon>Metazoa</taxon>
        <taxon>Ecdysozoa</taxon>
        <taxon>Nematoda</taxon>
        <taxon>Chromadorea</taxon>
        <taxon>Rhabditida</taxon>
        <taxon>Rhabditina</taxon>
        <taxon>Rhabditomorpha</taxon>
        <taxon>Strongyloidea</taxon>
        <taxon>Metastrongylidae</taxon>
        <taxon>Parelaphostrongylus</taxon>
    </lineage>
</organism>
<keyword evidence="3 6" id="KW-0812">Transmembrane</keyword>
<keyword evidence="4 6" id="KW-1133">Transmembrane helix</keyword>
<dbReference type="Pfam" id="PF07857">
    <property type="entry name" value="TMEM144"/>
    <property type="match status" value="1"/>
</dbReference>
<dbReference type="InterPro" id="IPR010651">
    <property type="entry name" value="Sugar_transport"/>
</dbReference>
<gene>
    <name evidence="7" type="ORF">KIN20_024954</name>
</gene>
<dbReference type="PANTHER" id="PTHR16119">
    <property type="entry name" value="TRANSMEMBRANE PROTEIN 144"/>
    <property type="match status" value="1"/>
</dbReference>
<dbReference type="EMBL" id="JAHQIW010005072">
    <property type="protein sequence ID" value="KAJ1364789.1"/>
    <property type="molecule type" value="Genomic_DNA"/>
</dbReference>
<feature type="transmembrane region" description="Helical" evidence="6">
    <location>
        <begin position="50"/>
        <end position="70"/>
    </location>
</feature>
<comment type="caution">
    <text evidence="7">The sequence shown here is derived from an EMBL/GenBank/DDBJ whole genome shotgun (WGS) entry which is preliminary data.</text>
</comment>
<accession>A0AAD5NBI8</accession>